<dbReference type="InterPro" id="IPR013324">
    <property type="entry name" value="RNA_pol_sigma_r3/r4-like"/>
</dbReference>
<dbReference type="SUPFAM" id="SSF88946">
    <property type="entry name" value="Sigma2 domain of RNA polymerase sigma factors"/>
    <property type="match status" value="1"/>
</dbReference>
<evidence type="ECO:0000259" key="5">
    <source>
        <dbReference type="Pfam" id="PF04542"/>
    </source>
</evidence>
<dbReference type="GO" id="GO:0003677">
    <property type="term" value="F:DNA binding"/>
    <property type="evidence" value="ECO:0007669"/>
    <property type="project" value="InterPro"/>
</dbReference>
<accession>A0AAJ5WXA1</accession>
<evidence type="ECO:0000313" key="8">
    <source>
        <dbReference type="Proteomes" id="UP001220610"/>
    </source>
</evidence>
<sequence>MNSAHYQNDQDLVAGFNKGEESAFEVLYHGFHKRLVYFASSMVSNQREAEDIVMDVFMKLFNRAGHFPDMNHIRAFLYIATRNACLNYLKYEQTHTRVVAEAAYLSDQLESSTALDFERMSAEVLQQVYAEIENLPPQSRRVFFLKAIKHLKSREVAAQMGISDKTVRNQMAIAARQLRKAIWKRTVDLTVPLAWCCLIC</sequence>
<keyword evidence="4" id="KW-0804">Transcription</keyword>
<dbReference type="InterPro" id="IPR007627">
    <property type="entry name" value="RNA_pol_sigma70_r2"/>
</dbReference>
<proteinExistence type="inferred from homology"/>
<dbReference type="GO" id="GO:0016987">
    <property type="term" value="F:sigma factor activity"/>
    <property type="evidence" value="ECO:0007669"/>
    <property type="project" value="UniProtKB-KW"/>
</dbReference>
<dbReference type="NCBIfam" id="TIGR02937">
    <property type="entry name" value="sigma70-ECF"/>
    <property type="match status" value="1"/>
</dbReference>
<dbReference type="GO" id="GO:0006352">
    <property type="term" value="P:DNA-templated transcription initiation"/>
    <property type="evidence" value="ECO:0007669"/>
    <property type="project" value="InterPro"/>
</dbReference>
<reference evidence="7" key="1">
    <citation type="submission" date="2023-03" db="EMBL/GenBank/DDBJ databases">
        <title>Andean soil-derived lignocellulolytic bacterial consortium as a source of novel taxa and putative plastic-active enzymes.</title>
        <authorList>
            <person name="Diaz-Garcia L."/>
            <person name="Chuvochina M."/>
            <person name="Feuerriegel G."/>
            <person name="Bunk B."/>
            <person name="Sproer C."/>
            <person name="Streit W.R."/>
            <person name="Rodriguez L.M."/>
            <person name="Overmann J."/>
            <person name="Jimenez D.J."/>
        </authorList>
    </citation>
    <scope>NUCLEOTIDE SEQUENCE</scope>
    <source>
        <strain evidence="7">MAG 7</strain>
    </source>
</reference>
<evidence type="ECO:0000313" key="7">
    <source>
        <dbReference type="EMBL" id="WEK38243.1"/>
    </source>
</evidence>
<dbReference type="EMBL" id="CP119311">
    <property type="protein sequence ID" value="WEK38243.1"/>
    <property type="molecule type" value="Genomic_DNA"/>
</dbReference>
<dbReference type="NCBIfam" id="TIGR02985">
    <property type="entry name" value="Sig70_bacteroi1"/>
    <property type="match status" value="1"/>
</dbReference>
<dbReference type="Gene3D" id="1.10.1740.10">
    <property type="match status" value="1"/>
</dbReference>
<dbReference type="InterPro" id="IPR013249">
    <property type="entry name" value="RNA_pol_sigma70_r4_t2"/>
</dbReference>
<dbReference type="AlphaFoldDB" id="A0AAJ5WXA1"/>
<gene>
    <name evidence="7" type="ORF">P0Y53_12115</name>
</gene>
<dbReference type="InterPro" id="IPR014327">
    <property type="entry name" value="RNA_pol_sigma70_bacteroid"/>
</dbReference>
<organism evidence="7 8">
    <name type="scientific">Candidatus Pseudobacter hemicellulosilyticus</name>
    <dbReference type="NCBI Taxonomy" id="3121375"/>
    <lineage>
        <taxon>Bacteria</taxon>
        <taxon>Pseudomonadati</taxon>
        <taxon>Bacteroidota</taxon>
        <taxon>Chitinophagia</taxon>
        <taxon>Chitinophagales</taxon>
        <taxon>Chitinophagaceae</taxon>
        <taxon>Pseudobacter</taxon>
    </lineage>
</organism>
<protein>
    <submittedName>
        <fullName evidence="7">RNA polymerase sigma-70 factor</fullName>
    </submittedName>
</protein>
<dbReference type="Pfam" id="PF08281">
    <property type="entry name" value="Sigma70_r4_2"/>
    <property type="match status" value="1"/>
</dbReference>
<dbReference type="PANTHER" id="PTHR43133">
    <property type="entry name" value="RNA POLYMERASE ECF-TYPE SIGMA FACTO"/>
    <property type="match status" value="1"/>
</dbReference>
<dbReference type="InterPro" id="IPR014284">
    <property type="entry name" value="RNA_pol_sigma-70_dom"/>
</dbReference>
<dbReference type="InterPro" id="IPR039425">
    <property type="entry name" value="RNA_pol_sigma-70-like"/>
</dbReference>
<evidence type="ECO:0000256" key="3">
    <source>
        <dbReference type="ARBA" id="ARBA00023082"/>
    </source>
</evidence>
<evidence type="ECO:0000259" key="6">
    <source>
        <dbReference type="Pfam" id="PF08281"/>
    </source>
</evidence>
<dbReference type="InterPro" id="IPR036388">
    <property type="entry name" value="WH-like_DNA-bd_sf"/>
</dbReference>
<comment type="similarity">
    <text evidence="1">Belongs to the sigma-70 factor family. ECF subfamily.</text>
</comment>
<name>A0AAJ5WXA1_9BACT</name>
<dbReference type="InterPro" id="IPR013325">
    <property type="entry name" value="RNA_pol_sigma_r2"/>
</dbReference>
<dbReference type="Pfam" id="PF04542">
    <property type="entry name" value="Sigma70_r2"/>
    <property type="match status" value="1"/>
</dbReference>
<evidence type="ECO:0000256" key="1">
    <source>
        <dbReference type="ARBA" id="ARBA00010641"/>
    </source>
</evidence>
<keyword evidence="2" id="KW-0805">Transcription regulation</keyword>
<dbReference type="SUPFAM" id="SSF88659">
    <property type="entry name" value="Sigma3 and sigma4 domains of RNA polymerase sigma factors"/>
    <property type="match status" value="1"/>
</dbReference>
<dbReference type="Proteomes" id="UP001220610">
    <property type="component" value="Chromosome"/>
</dbReference>
<dbReference type="PANTHER" id="PTHR43133:SF46">
    <property type="entry name" value="RNA POLYMERASE SIGMA-70 FACTOR ECF SUBFAMILY"/>
    <property type="match status" value="1"/>
</dbReference>
<evidence type="ECO:0000256" key="2">
    <source>
        <dbReference type="ARBA" id="ARBA00023015"/>
    </source>
</evidence>
<evidence type="ECO:0000256" key="4">
    <source>
        <dbReference type="ARBA" id="ARBA00023163"/>
    </source>
</evidence>
<dbReference type="Gene3D" id="1.10.10.10">
    <property type="entry name" value="Winged helix-like DNA-binding domain superfamily/Winged helix DNA-binding domain"/>
    <property type="match status" value="1"/>
</dbReference>
<feature type="domain" description="RNA polymerase sigma factor 70 region 4 type 2" evidence="6">
    <location>
        <begin position="126"/>
        <end position="172"/>
    </location>
</feature>
<keyword evidence="3" id="KW-0731">Sigma factor</keyword>
<feature type="domain" description="RNA polymerase sigma-70 region 2" evidence="5">
    <location>
        <begin position="27"/>
        <end position="93"/>
    </location>
</feature>